<accession>A0A2A5RIC7</accession>
<keyword evidence="4" id="KW-1185">Reference proteome</keyword>
<dbReference type="Pfam" id="PF20441">
    <property type="entry name" value="TerL_nuclease"/>
    <property type="match status" value="1"/>
</dbReference>
<feature type="domain" description="Terminase large subunit-like ATPase" evidence="1">
    <location>
        <begin position="64"/>
        <end position="240"/>
    </location>
</feature>
<dbReference type="InterPro" id="IPR046461">
    <property type="entry name" value="TerL_ATPase"/>
</dbReference>
<dbReference type="Pfam" id="PF03354">
    <property type="entry name" value="TerL_ATPase"/>
    <property type="match status" value="1"/>
</dbReference>
<dbReference type="EMBL" id="JXJU01000019">
    <property type="protein sequence ID" value="PCR98870.1"/>
    <property type="molecule type" value="Genomic_DNA"/>
</dbReference>
<dbReference type="PANTHER" id="PTHR41287:SF1">
    <property type="entry name" value="PROTEIN YMFN"/>
    <property type="match status" value="1"/>
</dbReference>
<dbReference type="PANTHER" id="PTHR41287">
    <property type="match status" value="1"/>
</dbReference>
<evidence type="ECO:0000313" key="4">
    <source>
        <dbReference type="Proteomes" id="UP000218181"/>
    </source>
</evidence>
<dbReference type="InterPro" id="IPR027417">
    <property type="entry name" value="P-loop_NTPase"/>
</dbReference>
<comment type="caution">
    <text evidence="3">The sequence shown here is derived from an EMBL/GenBank/DDBJ whole genome shotgun (WGS) entry which is preliminary data.</text>
</comment>
<name>A0A2A5RIC7_9LACT</name>
<sequence>MLAWNEKQGYKLNKYIKATIEKQKRIHKTYIYRYDRVEQYIDFVENNFMLTKGDLRYINLFPTQKWWIELMLGYDRINDKGQQVQLTNEIFLNVGRGTGKSSLMATRELYWLLWSGVYGGESQVIAYDNKQARQVYDQVRIQSQASPYFAKLSEAKIFKSTKIGLEYTVNQNKFFKQTNDVNRAQGGDTSLNIFDEVHTYKDDITEAVNKGSRQKQANWQSIYITSGGLTRNGLYDKMIERFTSKEEMDNDRSFGLLYKLENIEQVKDKSYWSMAMPLIGHVPSYESVEEEYNLSQGDPALQTKFLAYNMGVQMNDVTYYFDQKNAVRSEFDEYVFDDNKVYVGIDLSLVGDLTAVSFLCEKEGVKYSKTISFMVKRQFENLDNEMKERYETFVDEGSLIVLDSEYIKGSGIIPEVQRFKDIHHCQFKKIGYDPSRYEELKELIDRYFFDVDGDNQKAIRQGFSMSDYIKLFKMNIDERQLVHNQKLLEWSLMNVAVKIGISKDIMYTKMLDKDKIDPVVALTMALEVMVLDET</sequence>
<proteinExistence type="predicted"/>
<dbReference type="GO" id="GO:0004519">
    <property type="term" value="F:endonuclease activity"/>
    <property type="evidence" value="ECO:0007669"/>
    <property type="project" value="InterPro"/>
</dbReference>
<dbReference type="InterPro" id="IPR046462">
    <property type="entry name" value="TerL_nuclease"/>
</dbReference>
<protein>
    <submittedName>
        <fullName evidence="3">Terminase subunit</fullName>
    </submittedName>
</protein>
<dbReference type="AlphaFoldDB" id="A0A2A5RIC7"/>
<organism evidence="3 4">
    <name type="scientific">Lactococcus fujiensis JCM 16395</name>
    <dbReference type="NCBI Taxonomy" id="1291764"/>
    <lineage>
        <taxon>Bacteria</taxon>
        <taxon>Bacillati</taxon>
        <taxon>Bacillota</taxon>
        <taxon>Bacilli</taxon>
        <taxon>Lactobacillales</taxon>
        <taxon>Streptococcaceae</taxon>
        <taxon>Lactococcus</taxon>
    </lineage>
</organism>
<evidence type="ECO:0000259" key="2">
    <source>
        <dbReference type="Pfam" id="PF20441"/>
    </source>
</evidence>
<dbReference type="Gene3D" id="3.40.50.300">
    <property type="entry name" value="P-loop containing nucleotide triphosphate hydrolases"/>
    <property type="match status" value="1"/>
</dbReference>
<feature type="domain" description="Terminase large subunit-like endonuclease" evidence="2">
    <location>
        <begin position="248"/>
        <end position="528"/>
    </location>
</feature>
<reference evidence="3 4" key="1">
    <citation type="submission" date="2014-12" db="EMBL/GenBank/DDBJ databases">
        <title>Draft genome sequences of 10 type strains of Lactococcus.</title>
        <authorList>
            <person name="Sun Z."/>
            <person name="Zhong Z."/>
            <person name="Liu W."/>
            <person name="Zhang W."/>
            <person name="Zhang H."/>
        </authorList>
    </citation>
    <scope>NUCLEOTIDE SEQUENCE [LARGE SCALE GENOMIC DNA]</scope>
    <source>
        <strain evidence="3 4">JCM 16395</strain>
    </source>
</reference>
<evidence type="ECO:0000313" key="3">
    <source>
        <dbReference type="EMBL" id="PCR98870.1"/>
    </source>
</evidence>
<gene>
    <name evidence="3" type="ORF">RT41_GL000654</name>
</gene>
<dbReference type="Proteomes" id="UP000218181">
    <property type="component" value="Unassembled WGS sequence"/>
</dbReference>
<dbReference type="STRING" id="1291764.GCA_001311235_02812"/>
<dbReference type="InterPro" id="IPR005021">
    <property type="entry name" value="Terminase_largesu-like"/>
</dbReference>
<evidence type="ECO:0000259" key="1">
    <source>
        <dbReference type="Pfam" id="PF03354"/>
    </source>
</evidence>